<dbReference type="SUPFAM" id="SSF56300">
    <property type="entry name" value="Metallo-dependent phosphatases"/>
    <property type="match status" value="1"/>
</dbReference>
<dbReference type="InterPro" id="IPR029052">
    <property type="entry name" value="Metallo-depent_PP-like"/>
</dbReference>
<protein>
    <recommendedName>
        <fullName evidence="3">Calcineurin-like phosphoesterase domain-containing protein</fullName>
    </recommendedName>
</protein>
<keyword evidence="1" id="KW-0479">Metal-binding</keyword>
<evidence type="ECO:0000259" key="3">
    <source>
        <dbReference type="Pfam" id="PF00149"/>
    </source>
</evidence>
<keyword evidence="2" id="KW-0378">Hydrolase</keyword>
<name>A0A381NVH1_9ZZZZ</name>
<dbReference type="Pfam" id="PF00149">
    <property type="entry name" value="Metallophos"/>
    <property type="match status" value="1"/>
</dbReference>
<dbReference type="AlphaFoldDB" id="A0A381NVH1"/>
<reference evidence="4" key="1">
    <citation type="submission" date="2018-05" db="EMBL/GenBank/DDBJ databases">
        <authorList>
            <person name="Lanie J.A."/>
            <person name="Ng W.-L."/>
            <person name="Kazmierczak K.M."/>
            <person name="Andrzejewski T.M."/>
            <person name="Davidsen T.M."/>
            <person name="Wayne K.J."/>
            <person name="Tettelin H."/>
            <person name="Glass J.I."/>
            <person name="Rusch D."/>
            <person name="Podicherti R."/>
            <person name="Tsui H.-C.T."/>
            <person name="Winkler M.E."/>
        </authorList>
    </citation>
    <scope>NUCLEOTIDE SEQUENCE</scope>
</reference>
<dbReference type="GO" id="GO:0016020">
    <property type="term" value="C:membrane"/>
    <property type="evidence" value="ECO:0007669"/>
    <property type="project" value="GOC"/>
</dbReference>
<feature type="domain" description="Calcineurin-like phosphoesterase" evidence="3">
    <location>
        <begin position="31"/>
        <end position="212"/>
    </location>
</feature>
<dbReference type="InterPro" id="IPR004843">
    <property type="entry name" value="Calcineurin-like_PHP"/>
</dbReference>
<dbReference type="PANTHER" id="PTHR31302:SF31">
    <property type="entry name" value="PHOSPHODIESTERASE YAEI"/>
    <property type="match status" value="1"/>
</dbReference>
<dbReference type="GO" id="GO:0046872">
    <property type="term" value="F:metal ion binding"/>
    <property type="evidence" value="ECO:0007669"/>
    <property type="project" value="UniProtKB-KW"/>
</dbReference>
<dbReference type="InterPro" id="IPR051158">
    <property type="entry name" value="Metallophosphoesterase_sf"/>
</dbReference>
<dbReference type="PANTHER" id="PTHR31302">
    <property type="entry name" value="TRANSMEMBRANE PROTEIN WITH METALLOPHOSPHOESTERASE DOMAIN-RELATED"/>
    <property type="match status" value="1"/>
</dbReference>
<evidence type="ECO:0000256" key="2">
    <source>
        <dbReference type="ARBA" id="ARBA00022801"/>
    </source>
</evidence>
<evidence type="ECO:0000313" key="4">
    <source>
        <dbReference type="EMBL" id="SUZ58457.1"/>
    </source>
</evidence>
<proteinExistence type="predicted"/>
<dbReference type="Gene3D" id="3.60.21.10">
    <property type="match status" value="1"/>
</dbReference>
<organism evidence="4">
    <name type="scientific">marine metagenome</name>
    <dbReference type="NCBI Taxonomy" id="408172"/>
    <lineage>
        <taxon>unclassified sequences</taxon>
        <taxon>metagenomes</taxon>
        <taxon>ecological metagenomes</taxon>
    </lineage>
</organism>
<sequence>MYGIISSNVYDYRIRRKNLIFNKLPKSFDGIKICQISDIHIGSLNNTKAVIGGIDMIINEKPDIIFFTGDLVNDKSSELKNWGDILSKIKAPLGVHSVLGNHDYGEYTSWSNKNEKNNNFQNLLSAQKEFGWNLMMNENKSITVDRDKISILGVENWASSRFQKYGDLDKAYSGLSQEEFKILLTHNPSHWNAQVTSLYNDIDLTLSGHTHGLQFGIEIGNFRISPARLAYDQWADLYQLNNQSIYVNRGFGFLGYQGRVGILPEITILNLEST</sequence>
<accession>A0A381NVH1</accession>
<evidence type="ECO:0000256" key="1">
    <source>
        <dbReference type="ARBA" id="ARBA00022723"/>
    </source>
</evidence>
<dbReference type="GO" id="GO:0008758">
    <property type="term" value="F:UDP-2,3-diacylglucosamine hydrolase activity"/>
    <property type="evidence" value="ECO:0007669"/>
    <property type="project" value="TreeGrafter"/>
</dbReference>
<gene>
    <name evidence="4" type="ORF">METZ01_LOCUS11311</name>
</gene>
<dbReference type="GO" id="GO:0009245">
    <property type="term" value="P:lipid A biosynthetic process"/>
    <property type="evidence" value="ECO:0007669"/>
    <property type="project" value="TreeGrafter"/>
</dbReference>
<dbReference type="EMBL" id="UINC01000621">
    <property type="protein sequence ID" value="SUZ58457.1"/>
    <property type="molecule type" value="Genomic_DNA"/>
</dbReference>